<protein>
    <recommendedName>
        <fullName evidence="3">Tetratricopeptide repeat-containing protein</fullName>
    </recommendedName>
</protein>
<organism evidence="1 2">
    <name type="scientific">Bacteroides faecichinchillae</name>
    <dbReference type="NCBI Taxonomy" id="871325"/>
    <lineage>
        <taxon>Bacteria</taxon>
        <taxon>Pseudomonadati</taxon>
        <taxon>Bacteroidota</taxon>
        <taxon>Bacteroidia</taxon>
        <taxon>Bacteroidales</taxon>
        <taxon>Bacteroidaceae</taxon>
        <taxon>Bacteroides</taxon>
    </lineage>
</organism>
<evidence type="ECO:0000313" key="1">
    <source>
        <dbReference type="EMBL" id="SHF39951.1"/>
    </source>
</evidence>
<evidence type="ECO:0008006" key="3">
    <source>
        <dbReference type="Google" id="ProtNLM"/>
    </source>
</evidence>
<dbReference type="EMBL" id="FQVD01000018">
    <property type="protein sequence ID" value="SHF39951.1"/>
    <property type="molecule type" value="Genomic_DNA"/>
</dbReference>
<gene>
    <name evidence="1" type="ORF">SAMN05444349_11855</name>
</gene>
<sequence>MTSVNIEQWIQHPETLNRDTLYELRNMLARYPYFQSLRLLYLKNLYILHDINFGAELRKAVLYISDRRKLFHLIEGERFTIQAKDKDVALTEVLEEEPSVDRTLALIDAFLSTAPEEVTNQTSFDYSIDYTSYLLEDTTVVSESPETTPPLIGHELIDGFIEKSECESVLCMKPLKEEDVVSVTPSEEPLDSEEEDDSCFTETLAKIYVKQQRYSKALEIIKKLSLKYPKKNAYFADQIRFLEKLIINANSK</sequence>
<dbReference type="RefSeq" id="WP_025075245.1">
    <property type="nucleotide sequence ID" value="NZ_FQVD01000018.1"/>
</dbReference>
<proteinExistence type="predicted"/>
<evidence type="ECO:0000313" key="2">
    <source>
        <dbReference type="Proteomes" id="UP000184436"/>
    </source>
</evidence>
<keyword evidence="2" id="KW-1185">Reference proteome</keyword>
<dbReference type="AlphaFoldDB" id="A0A1M5BBK3"/>
<accession>A0A1M5BBK3</accession>
<reference evidence="1 2" key="1">
    <citation type="submission" date="2016-11" db="EMBL/GenBank/DDBJ databases">
        <authorList>
            <person name="Jaros S."/>
            <person name="Januszkiewicz K."/>
            <person name="Wedrychowicz H."/>
        </authorList>
    </citation>
    <scope>NUCLEOTIDE SEQUENCE [LARGE SCALE GENOMIC DNA]</scope>
    <source>
        <strain evidence="1 2">DSM 26883</strain>
    </source>
</reference>
<dbReference type="OrthoDB" id="594666at2"/>
<dbReference type="Proteomes" id="UP000184436">
    <property type="component" value="Unassembled WGS sequence"/>
</dbReference>
<dbReference type="STRING" id="871325.SAMN05444349_11855"/>
<name>A0A1M5BBK3_9BACE</name>